<reference evidence="9 10" key="1">
    <citation type="submission" date="2020-08" db="EMBL/GenBank/DDBJ databases">
        <title>Sequencing the genomes of 1000 actinobacteria strains.</title>
        <authorList>
            <person name="Klenk H.-P."/>
        </authorList>
    </citation>
    <scope>NUCLEOTIDE SEQUENCE [LARGE SCALE GENOMIC DNA]</scope>
    <source>
        <strain evidence="9 10">DSM 45582</strain>
    </source>
</reference>
<keyword evidence="5 6" id="KW-0560">Oxidoreductase</keyword>
<evidence type="ECO:0000256" key="1">
    <source>
        <dbReference type="ARBA" id="ARBA00001974"/>
    </source>
</evidence>
<dbReference type="Pfam" id="PF02770">
    <property type="entry name" value="Acyl-CoA_dh_M"/>
    <property type="match status" value="1"/>
</dbReference>
<dbReference type="Proteomes" id="UP000580474">
    <property type="component" value="Unassembled WGS sequence"/>
</dbReference>
<evidence type="ECO:0000313" key="9">
    <source>
        <dbReference type="EMBL" id="MBB5067238.1"/>
    </source>
</evidence>
<comment type="similarity">
    <text evidence="2 6">Belongs to the acyl-CoA dehydrogenase family.</text>
</comment>
<sequence length="387" mass="41937">MTDRWYRELRQRFRELGADLRPHALELDRDPEAIRAHFDLPAVRYLAAMGVPAEYGHDPEPIAGRPCHGARARERVVIMEELAAADAGMLVAAPGPLLAGVLVGLVADERQRELFYGRMLQRPLWTFFALTEPDRGSDAAGLTTSLRPADDGGYLLTGAKRYVGNACRAQLGVVFARTGPGPLGIVPVLLETPAEGFTAEPLPSIGLRGARISAIELDEVRVPAENVLGRHLSPTRRGMWAFVQTFNLLRPGVAAIGVGMARAAHEYVLAHRRAPSKDERRRIDALGRRIDGARALTERAAEAVDARTSDGHLASAAKLRAGNLAEEAALLACEFFGPAARLEHPLLDKLVRDAKSLEFIEGTTQVQQLNLAQGLVSGKVDGTRRSA</sequence>
<dbReference type="Gene3D" id="1.10.540.10">
    <property type="entry name" value="Acyl-CoA dehydrogenase/oxidase, N-terminal domain"/>
    <property type="match status" value="1"/>
</dbReference>
<dbReference type="GO" id="GO:0033539">
    <property type="term" value="P:fatty acid beta-oxidation using acyl-CoA dehydrogenase"/>
    <property type="evidence" value="ECO:0007669"/>
    <property type="project" value="TreeGrafter"/>
</dbReference>
<dbReference type="SUPFAM" id="SSF56645">
    <property type="entry name" value="Acyl-CoA dehydrogenase NM domain-like"/>
    <property type="match status" value="1"/>
</dbReference>
<dbReference type="InterPro" id="IPR050741">
    <property type="entry name" value="Acyl-CoA_dehydrogenase"/>
</dbReference>
<dbReference type="InterPro" id="IPR037069">
    <property type="entry name" value="AcylCoA_DH/ox_N_sf"/>
</dbReference>
<dbReference type="PANTHER" id="PTHR48083:SF2">
    <property type="entry name" value="MEDIUM-CHAIN SPECIFIC ACYL-COA DEHYDROGENASE, MITOCHONDRIAL"/>
    <property type="match status" value="1"/>
</dbReference>
<protein>
    <submittedName>
        <fullName evidence="9">Alkylation response protein AidB-like acyl-CoA dehydrogenase</fullName>
    </submittedName>
</protein>
<evidence type="ECO:0000256" key="4">
    <source>
        <dbReference type="ARBA" id="ARBA00022827"/>
    </source>
</evidence>
<dbReference type="Gene3D" id="2.40.110.10">
    <property type="entry name" value="Butyryl-CoA Dehydrogenase, subunit A, domain 2"/>
    <property type="match status" value="1"/>
</dbReference>
<dbReference type="InterPro" id="IPR009100">
    <property type="entry name" value="AcylCoA_DH/oxidase_NM_dom_sf"/>
</dbReference>
<dbReference type="InterPro" id="IPR006091">
    <property type="entry name" value="Acyl-CoA_Oxase/DH_mid-dom"/>
</dbReference>
<keyword evidence="3 6" id="KW-0285">Flavoprotein</keyword>
<dbReference type="RefSeq" id="WP_184476634.1">
    <property type="nucleotide sequence ID" value="NZ_JACHIV010000001.1"/>
</dbReference>
<dbReference type="InterPro" id="IPR046373">
    <property type="entry name" value="Acyl-CoA_Oxase/DH_mid-dom_sf"/>
</dbReference>
<evidence type="ECO:0000259" key="7">
    <source>
        <dbReference type="Pfam" id="PF00441"/>
    </source>
</evidence>
<evidence type="ECO:0000256" key="5">
    <source>
        <dbReference type="ARBA" id="ARBA00023002"/>
    </source>
</evidence>
<feature type="domain" description="Acyl-CoA dehydrogenase/oxidase C-terminal" evidence="7">
    <location>
        <begin position="237"/>
        <end position="375"/>
    </location>
</feature>
<dbReference type="InterPro" id="IPR009075">
    <property type="entry name" value="AcylCo_DH/oxidase_C"/>
</dbReference>
<dbReference type="GO" id="GO:0003995">
    <property type="term" value="F:acyl-CoA dehydrogenase activity"/>
    <property type="evidence" value="ECO:0007669"/>
    <property type="project" value="TreeGrafter"/>
</dbReference>
<dbReference type="AlphaFoldDB" id="A0A840NAK0"/>
<dbReference type="EMBL" id="JACHIV010000001">
    <property type="protein sequence ID" value="MBB5067238.1"/>
    <property type="molecule type" value="Genomic_DNA"/>
</dbReference>
<dbReference type="GO" id="GO:0050660">
    <property type="term" value="F:flavin adenine dinucleotide binding"/>
    <property type="evidence" value="ECO:0007669"/>
    <property type="project" value="InterPro"/>
</dbReference>
<evidence type="ECO:0000259" key="8">
    <source>
        <dbReference type="Pfam" id="PF02770"/>
    </source>
</evidence>
<gene>
    <name evidence="9" type="ORF">BJ969_000326</name>
</gene>
<feature type="domain" description="Acyl-CoA oxidase/dehydrogenase middle" evidence="8">
    <location>
        <begin position="128"/>
        <end position="220"/>
    </location>
</feature>
<dbReference type="InterPro" id="IPR036250">
    <property type="entry name" value="AcylCo_DH-like_C"/>
</dbReference>
<comment type="cofactor">
    <cofactor evidence="1 6">
        <name>FAD</name>
        <dbReference type="ChEBI" id="CHEBI:57692"/>
    </cofactor>
</comment>
<name>A0A840NAK0_9PSEU</name>
<dbReference type="Pfam" id="PF00441">
    <property type="entry name" value="Acyl-CoA_dh_1"/>
    <property type="match status" value="1"/>
</dbReference>
<dbReference type="GO" id="GO:0005737">
    <property type="term" value="C:cytoplasm"/>
    <property type="evidence" value="ECO:0007669"/>
    <property type="project" value="TreeGrafter"/>
</dbReference>
<dbReference type="Gene3D" id="1.20.140.10">
    <property type="entry name" value="Butyryl-CoA Dehydrogenase, subunit A, domain 3"/>
    <property type="match status" value="1"/>
</dbReference>
<accession>A0A840NAK0</accession>
<evidence type="ECO:0000256" key="6">
    <source>
        <dbReference type="RuleBase" id="RU362125"/>
    </source>
</evidence>
<dbReference type="PANTHER" id="PTHR48083">
    <property type="entry name" value="MEDIUM-CHAIN SPECIFIC ACYL-COA DEHYDROGENASE, MITOCHONDRIAL-RELATED"/>
    <property type="match status" value="1"/>
</dbReference>
<keyword evidence="10" id="KW-1185">Reference proteome</keyword>
<evidence type="ECO:0000256" key="3">
    <source>
        <dbReference type="ARBA" id="ARBA00022630"/>
    </source>
</evidence>
<proteinExistence type="inferred from homology"/>
<dbReference type="SUPFAM" id="SSF47203">
    <property type="entry name" value="Acyl-CoA dehydrogenase C-terminal domain-like"/>
    <property type="match status" value="1"/>
</dbReference>
<organism evidence="9 10">
    <name type="scientific">Saccharopolyspora gloriosae</name>
    <dbReference type="NCBI Taxonomy" id="455344"/>
    <lineage>
        <taxon>Bacteria</taxon>
        <taxon>Bacillati</taxon>
        <taxon>Actinomycetota</taxon>
        <taxon>Actinomycetes</taxon>
        <taxon>Pseudonocardiales</taxon>
        <taxon>Pseudonocardiaceae</taxon>
        <taxon>Saccharopolyspora</taxon>
    </lineage>
</organism>
<keyword evidence="4 6" id="KW-0274">FAD</keyword>
<evidence type="ECO:0000313" key="10">
    <source>
        <dbReference type="Proteomes" id="UP000580474"/>
    </source>
</evidence>
<evidence type="ECO:0000256" key="2">
    <source>
        <dbReference type="ARBA" id="ARBA00009347"/>
    </source>
</evidence>
<comment type="caution">
    <text evidence="9">The sequence shown here is derived from an EMBL/GenBank/DDBJ whole genome shotgun (WGS) entry which is preliminary data.</text>
</comment>